<keyword evidence="1" id="KW-1133">Transmembrane helix</keyword>
<name>A0A2M9D2S6_9MICO</name>
<dbReference type="RefSeq" id="WP_100389536.1">
    <property type="nucleotide sequence ID" value="NZ_BMZU01000002.1"/>
</dbReference>
<keyword evidence="1" id="KW-0472">Membrane</keyword>
<gene>
    <name evidence="2" type="ORF">CLV85_2072</name>
</gene>
<protein>
    <submittedName>
        <fullName evidence="2">Uncharacterized protein</fullName>
    </submittedName>
</protein>
<proteinExistence type="predicted"/>
<dbReference type="AlphaFoldDB" id="A0A2M9D2S6"/>
<comment type="caution">
    <text evidence="2">The sequence shown here is derived from an EMBL/GenBank/DDBJ whole genome shotgun (WGS) entry which is preliminary data.</text>
</comment>
<organism evidence="2 3">
    <name type="scientific">Salinibacterium amurskyense</name>
    <dbReference type="NCBI Taxonomy" id="205941"/>
    <lineage>
        <taxon>Bacteria</taxon>
        <taxon>Bacillati</taxon>
        <taxon>Actinomycetota</taxon>
        <taxon>Actinomycetes</taxon>
        <taxon>Micrococcales</taxon>
        <taxon>Microbacteriaceae</taxon>
        <taxon>Salinibacterium</taxon>
    </lineage>
</organism>
<evidence type="ECO:0000313" key="3">
    <source>
        <dbReference type="Proteomes" id="UP000231742"/>
    </source>
</evidence>
<dbReference type="OrthoDB" id="5116630at2"/>
<evidence type="ECO:0000256" key="1">
    <source>
        <dbReference type="SAM" id="Phobius"/>
    </source>
</evidence>
<accession>A0A2M9D2S6</accession>
<sequence>MTDSPEELHLPGFIAESEVLPPGKGLGWRLLALLVGLGLLIGIAVAGGAALFTALWPTTASLCDASSDTSDGTCSDVSLEQIAEFSKIDLPAETEVESVQYATVDGSFGLLYATVVLPEGAADPLRSGDYRVAPTLSWAAEADALGLDNLLLYQGVESVTGLGFEAASGQRADGRTVILIRVNREL</sequence>
<reference evidence="2 3" key="1">
    <citation type="submission" date="2017-11" db="EMBL/GenBank/DDBJ databases">
        <title>Genomic Encyclopedia of Archaeal and Bacterial Type Strains, Phase II (KMG-II): From Individual Species to Whole Genera.</title>
        <authorList>
            <person name="Goeker M."/>
        </authorList>
    </citation>
    <scope>NUCLEOTIDE SEQUENCE [LARGE SCALE GENOMIC DNA]</scope>
    <source>
        <strain evidence="2 3">DSM 16400</strain>
    </source>
</reference>
<evidence type="ECO:0000313" key="2">
    <source>
        <dbReference type="EMBL" id="PJJ78497.1"/>
    </source>
</evidence>
<keyword evidence="3" id="KW-1185">Reference proteome</keyword>
<keyword evidence="1" id="KW-0812">Transmembrane</keyword>
<feature type="transmembrane region" description="Helical" evidence="1">
    <location>
        <begin position="30"/>
        <end position="56"/>
    </location>
</feature>
<dbReference type="Proteomes" id="UP000231742">
    <property type="component" value="Unassembled WGS sequence"/>
</dbReference>
<dbReference type="EMBL" id="PGFH01000002">
    <property type="protein sequence ID" value="PJJ78497.1"/>
    <property type="molecule type" value="Genomic_DNA"/>
</dbReference>